<accession>A0ZYM8</accession>
<dbReference type="GeneID" id="4606075"/>
<proteinExistence type="predicted"/>
<dbReference type="KEGG" id="vg:4606075"/>
<organism evidence="1 2">
    <name type="scientific">Halorubrum virus BJ1</name>
    <dbReference type="NCBI Taxonomy" id="416419"/>
    <lineage>
        <taxon>Viruses</taxon>
        <taxon>Duplodnaviria</taxon>
        <taxon>Heunggongvirae</taxon>
        <taxon>Uroviricota</taxon>
        <taxon>Caudoviricetes</taxon>
        <taxon>Kirjokansivirales</taxon>
        <taxon>Graaviviridae</taxon>
        <taxon>Beejeyvirus</taxon>
        <taxon>Beejeyvirus bagaejinnorense</taxon>
        <taxon>Beejeyvirus BJ1</taxon>
    </lineage>
</organism>
<protein>
    <submittedName>
        <fullName evidence="1">Uncharacterized protein</fullName>
    </submittedName>
</protein>
<name>A0ZYM8_9CAUD</name>
<sequence length="139" mass="15371">MARTTAERIPETSYEAEKAAMDEVITDDLLEQEIDVEGPSGYQIKEFANTILREDLVLSIGGQVGVADFASILRNEQIATAFERHFTMDPTVSKAAFVTIYVGALFVANQGADPDQIELILRNVDTYKEAMAKILENIN</sequence>
<keyword evidence="2" id="KW-1185">Reference proteome</keyword>
<evidence type="ECO:0000313" key="1">
    <source>
        <dbReference type="EMBL" id="CAL92437.1"/>
    </source>
</evidence>
<dbReference type="Proteomes" id="UP000002272">
    <property type="component" value="Segment"/>
</dbReference>
<dbReference type="EMBL" id="AM419438">
    <property type="protein sequence ID" value="CAL92437.1"/>
    <property type="molecule type" value="Genomic_DNA"/>
</dbReference>
<reference evidence="1 2" key="1">
    <citation type="journal article" date="2007" name="BMC Genomics">
        <title>Sequence analysis of an Archaeal virus isolated from a hypersaline lake in Inner Mongolia, China.</title>
        <authorList>
            <person name="Pagaling E."/>
            <person name="Haigh R."/>
            <person name="Grant W.D."/>
            <person name="Cowan D.A."/>
            <person name="Jones B.E."/>
            <person name="Ma Y."/>
            <person name="Ventosa A."/>
            <person name="Heaphy S."/>
        </authorList>
    </citation>
    <scope>NUCLEOTIDE SEQUENCE</scope>
</reference>
<evidence type="ECO:0000313" key="2">
    <source>
        <dbReference type="Proteomes" id="UP000002272"/>
    </source>
</evidence>
<dbReference type="RefSeq" id="YP_919042.1">
    <property type="nucleotide sequence ID" value="NC_008695.1"/>
</dbReference>